<comment type="similarity">
    <text evidence="9">Belongs to the GSP H family.</text>
</comment>
<evidence type="ECO:0000256" key="2">
    <source>
        <dbReference type="ARBA" id="ARBA00021549"/>
    </source>
</evidence>
<evidence type="ECO:0000256" key="9">
    <source>
        <dbReference type="ARBA" id="ARBA00025772"/>
    </source>
</evidence>
<evidence type="ECO:0000256" key="3">
    <source>
        <dbReference type="ARBA" id="ARBA00022475"/>
    </source>
</evidence>
<sequence>MAGGRRHHTAGFSLLELMAALAIAGLVMALAVPSTLRMYENIRYRQAVRDVVTLFASARYEALHSGRAQAVEVDPRERSVRFADTVNVLPDSVAMTVHSASELNRGGVGVIRFYAEGGASGGGVDITSANGAGVSITVDWLLGSVTQETYAAR</sequence>
<evidence type="ECO:0000256" key="1">
    <source>
        <dbReference type="ARBA" id="ARBA00004377"/>
    </source>
</evidence>
<dbReference type="AlphaFoldDB" id="A0A3C1KSY0"/>
<dbReference type="GO" id="GO:0005886">
    <property type="term" value="C:plasma membrane"/>
    <property type="evidence" value="ECO:0007669"/>
    <property type="project" value="UniProtKB-SubCell"/>
</dbReference>
<dbReference type="GO" id="GO:0015627">
    <property type="term" value="C:type II protein secretion system complex"/>
    <property type="evidence" value="ECO:0007669"/>
    <property type="project" value="InterPro"/>
</dbReference>
<dbReference type="NCBIfam" id="TIGR02532">
    <property type="entry name" value="IV_pilin_GFxxxE"/>
    <property type="match status" value="1"/>
</dbReference>
<dbReference type="Gene3D" id="3.30.700.10">
    <property type="entry name" value="Glycoprotein, Type 4 Pilin"/>
    <property type="match status" value="1"/>
</dbReference>
<evidence type="ECO:0000256" key="10">
    <source>
        <dbReference type="ARBA" id="ARBA00030775"/>
    </source>
</evidence>
<accession>A0A3C1KSY0</accession>
<gene>
    <name evidence="13" type="ORF">DCP75_19160</name>
</gene>
<evidence type="ECO:0000313" key="14">
    <source>
        <dbReference type="Proteomes" id="UP000259273"/>
    </source>
</evidence>
<feature type="domain" description="General secretion pathway GspH" evidence="12">
    <location>
        <begin position="47"/>
        <end position="140"/>
    </location>
</feature>
<dbReference type="InterPro" id="IPR045584">
    <property type="entry name" value="Pilin-like"/>
</dbReference>
<reference evidence="13 14" key="1">
    <citation type="journal article" date="2018" name="Nat. Biotechnol.">
        <title>A standardized bacterial taxonomy based on genome phylogeny substantially revises the tree of life.</title>
        <authorList>
            <person name="Parks D.H."/>
            <person name="Chuvochina M."/>
            <person name="Waite D.W."/>
            <person name="Rinke C."/>
            <person name="Skarshewski A."/>
            <person name="Chaumeil P.A."/>
            <person name="Hugenholtz P."/>
        </authorList>
    </citation>
    <scope>NUCLEOTIDE SEQUENCE [LARGE SCALE GENOMIC DNA]</scope>
    <source>
        <strain evidence="13">UBA9158</strain>
    </source>
</reference>
<evidence type="ECO:0000256" key="7">
    <source>
        <dbReference type="ARBA" id="ARBA00022989"/>
    </source>
</evidence>
<feature type="transmembrane region" description="Helical" evidence="11">
    <location>
        <begin position="12"/>
        <end position="36"/>
    </location>
</feature>
<proteinExistence type="inferred from homology"/>
<evidence type="ECO:0000256" key="4">
    <source>
        <dbReference type="ARBA" id="ARBA00022481"/>
    </source>
</evidence>
<dbReference type="Pfam" id="PF12019">
    <property type="entry name" value="GspH"/>
    <property type="match status" value="1"/>
</dbReference>
<evidence type="ECO:0000256" key="8">
    <source>
        <dbReference type="ARBA" id="ARBA00023136"/>
    </source>
</evidence>
<dbReference type="Pfam" id="PF07963">
    <property type="entry name" value="N_methyl"/>
    <property type="match status" value="1"/>
</dbReference>
<evidence type="ECO:0000256" key="11">
    <source>
        <dbReference type="SAM" id="Phobius"/>
    </source>
</evidence>
<keyword evidence="5" id="KW-0997">Cell inner membrane</keyword>
<keyword evidence="7 11" id="KW-1133">Transmembrane helix</keyword>
<evidence type="ECO:0000256" key="5">
    <source>
        <dbReference type="ARBA" id="ARBA00022519"/>
    </source>
</evidence>
<dbReference type="SUPFAM" id="SSF54523">
    <property type="entry name" value="Pili subunits"/>
    <property type="match status" value="1"/>
</dbReference>
<dbReference type="PROSITE" id="PS00409">
    <property type="entry name" value="PROKAR_NTER_METHYL"/>
    <property type="match status" value="1"/>
</dbReference>
<comment type="subcellular location">
    <subcellularLocation>
        <location evidence="1">Cell inner membrane</location>
        <topology evidence="1">Single-pass membrane protein</topology>
    </subcellularLocation>
</comment>
<dbReference type="GO" id="GO:0015628">
    <property type="term" value="P:protein secretion by the type II secretion system"/>
    <property type="evidence" value="ECO:0007669"/>
    <property type="project" value="InterPro"/>
</dbReference>
<evidence type="ECO:0000256" key="6">
    <source>
        <dbReference type="ARBA" id="ARBA00022692"/>
    </source>
</evidence>
<keyword evidence="6 11" id="KW-0812">Transmembrane</keyword>
<keyword evidence="8 11" id="KW-0472">Membrane</keyword>
<comment type="caution">
    <text evidence="13">The sequence shown here is derived from an EMBL/GenBank/DDBJ whole genome shotgun (WGS) entry which is preliminary data.</text>
</comment>
<dbReference type="InterPro" id="IPR012902">
    <property type="entry name" value="N_methyl_site"/>
</dbReference>
<evidence type="ECO:0000313" key="13">
    <source>
        <dbReference type="EMBL" id="HAN29795.1"/>
    </source>
</evidence>
<protein>
    <recommendedName>
        <fullName evidence="2">Type II secretion system protein H</fullName>
    </recommendedName>
    <alternativeName>
        <fullName evidence="10">General secretion pathway protein H</fullName>
    </alternativeName>
</protein>
<dbReference type="EMBL" id="DMND01000259">
    <property type="protein sequence ID" value="HAN29795.1"/>
    <property type="molecule type" value="Genomic_DNA"/>
</dbReference>
<keyword evidence="3" id="KW-1003">Cell membrane</keyword>
<keyword evidence="4" id="KW-0488">Methylation</keyword>
<organism evidence="13 14">
    <name type="scientific">Haliea salexigens</name>
    <dbReference type="NCBI Taxonomy" id="287487"/>
    <lineage>
        <taxon>Bacteria</taxon>
        <taxon>Pseudomonadati</taxon>
        <taxon>Pseudomonadota</taxon>
        <taxon>Gammaproteobacteria</taxon>
        <taxon>Cellvibrionales</taxon>
        <taxon>Halieaceae</taxon>
        <taxon>Haliea</taxon>
    </lineage>
</organism>
<dbReference type="STRING" id="1121937.GCA_000423125_01782"/>
<dbReference type="Proteomes" id="UP000259273">
    <property type="component" value="Unassembled WGS sequence"/>
</dbReference>
<evidence type="ECO:0000259" key="12">
    <source>
        <dbReference type="Pfam" id="PF12019"/>
    </source>
</evidence>
<dbReference type="InterPro" id="IPR022346">
    <property type="entry name" value="T2SS_GspH"/>
</dbReference>
<name>A0A3C1KSY0_9GAMM</name>